<dbReference type="EMBL" id="LS483468">
    <property type="protein sequence ID" value="SQI31210.1"/>
    <property type="molecule type" value="Genomic_DNA"/>
</dbReference>
<reference evidence="1 2" key="1">
    <citation type="submission" date="2018-06" db="EMBL/GenBank/DDBJ databases">
        <authorList>
            <consortium name="Pathogen Informatics"/>
            <person name="Doyle S."/>
        </authorList>
    </citation>
    <scope>NUCLEOTIDE SEQUENCE [LARGE SCALE GENOMIC DNA]</scope>
    <source>
        <strain evidence="1 2">NCTC10994</strain>
    </source>
</reference>
<dbReference type="AlphaFoldDB" id="A0A2X4UEA0"/>
<name>A0A2X4UEA0_9NOCA</name>
<evidence type="ECO:0000313" key="1">
    <source>
        <dbReference type="EMBL" id="SQI31210.1"/>
    </source>
</evidence>
<gene>
    <name evidence="1" type="ORF">NCTC10994_01935</name>
</gene>
<organism evidence="1 2">
    <name type="scientific">Rhodococcus coprophilus</name>
    <dbReference type="NCBI Taxonomy" id="38310"/>
    <lineage>
        <taxon>Bacteria</taxon>
        <taxon>Bacillati</taxon>
        <taxon>Actinomycetota</taxon>
        <taxon>Actinomycetes</taxon>
        <taxon>Mycobacteriales</taxon>
        <taxon>Nocardiaceae</taxon>
        <taxon>Rhodococcus</taxon>
    </lineage>
</organism>
<proteinExistence type="predicted"/>
<dbReference type="Proteomes" id="UP000249091">
    <property type="component" value="Chromosome 1"/>
</dbReference>
<evidence type="ECO:0000313" key="2">
    <source>
        <dbReference type="Proteomes" id="UP000249091"/>
    </source>
</evidence>
<sequence>MSLQTHAPRAWANAVLADGAACIVHVETSGLDRSVEIHRFRHGVVNAQGQCTAQ</sequence>
<dbReference type="KEGG" id="rcr:NCTC10994_01935"/>
<protein>
    <submittedName>
        <fullName evidence="1">Uncharacterized protein</fullName>
    </submittedName>
</protein>
<keyword evidence="2" id="KW-1185">Reference proteome</keyword>
<accession>A0A2X4UEA0</accession>
<dbReference type="RefSeq" id="WP_169848905.1">
    <property type="nucleotide sequence ID" value="NZ_JAFBBL010000001.1"/>
</dbReference>